<dbReference type="InterPro" id="IPR000835">
    <property type="entry name" value="HTH_MarR-typ"/>
</dbReference>
<dbReference type="SUPFAM" id="SSF46785">
    <property type="entry name" value="Winged helix' DNA-binding domain"/>
    <property type="match status" value="1"/>
</dbReference>
<dbReference type="PANTHER" id="PTHR18964:SF149">
    <property type="entry name" value="BIFUNCTIONAL UDP-N-ACETYLGLUCOSAMINE 2-EPIMERASE_N-ACETYLMANNOSAMINE KINASE"/>
    <property type="match status" value="1"/>
</dbReference>
<dbReference type="InterPro" id="IPR043129">
    <property type="entry name" value="ATPase_NBD"/>
</dbReference>
<dbReference type="Pfam" id="PF12802">
    <property type="entry name" value="MarR_2"/>
    <property type="match status" value="1"/>
</dbReference>
<dbReference type="PANTHER" id="PTHR18964">
    <property type="entry name" value="ROK (REPRESSOR, ORF, KINASE) FAMILY"/>
    <property type="match status" value="1"/>
</dbReference>
<dbReference type="Proteomes" id="UP001500320">
    <property type="component" value="Unassembled WGS sequence"/>
</dbReference>
<reference evidence="5" key="1">
    <citation type="journal article" date="2019" name="Int. J. Syst. Evol. Microbiol.">
        <title>The Global Catalogue of Microorganisms (GCM) 10K type strain sequencing project: providing services to taxonomists for standard genome sequencing and annotation.</title>
        <authorList>
            <consortium name="The Broad Institute Genomics Platform"/>
            <consortium name="The Broad Institute Genome Sequencing Center for Infectious Disease"/>
            <person name="Wu L."/>
            <person name="Ma J."/>
        </authorList>
    </citation>
    <scope>NUCLEOTIDE SEQUENCE [LARGE SCALE GENOMIC DNA]</scope>
    <source>
        <strain evidence="5">JCM 9373</strain>
    </source>
</reference>
<evidence type="ECO:0000313" key="4">
    <source>
        <dbReference type="EMBL" id="GAA3142410.1"/>
    </source>
</evidence>
<protein>
    <submittedName>
        <fullName evidence="4">ROK family protein</fullName>
    </submittedName>
</protein>
<name>A0ABP6NB45_9ACTN</name>
<dbReference type="RefSeq" id="WP_344861032.1">
    <property type="nucleotide sequence ID" value="NZ_BAAAUT010000028.1"/>
</dbReference>
<dbReference type="Pfam" id="PF00480">
    <property type="entry name" value="ROK"/>
    <property type="match status" value="1"/>
</dbReference>
<accession>A0ABP6NB45</accession>
<feature type="domain" description="HTH marR-type" evidence="3">
    <location>
        <begin position="18"/>
        <end position="60"/>
    </location>
</feature>
<dbReference type="Gene3D" id="1.10.10.10">
    <property type="entry name" value="Winged helix-like DNA-binding domain superfamily/Winged helix DNA-binding domain"/>
    <property type="match status" value="1"/>
</dbReference>
<comment type="caution">
    <text evidence="4">The sequence shown here is derived from an EMBL/GenBank/DDBJ whole genome shotgun (WGS) entry which is preliminary data.</text>
</comment>
<keyword evidence="5" id="KW-1185">Reference proteome</keyword>
<dbReference type="InterPro" id="IPR036390">
    <property type="entry name" value="WH_DNA-bd_sf"/>
</dbReference>
<dbReference type="InterPro" id="IPR036388">
    <property type="entry name" value="WH-like_DNA-bd_sf"/>
</dbReference>
<dbReference type="CDD" id="cd24076">
    <property type="entry name" value="ASKHA_ATPase_ROK_BsXylR-like"/>
    <property type="match status" value="1"/>
</dbReference>
<evidence type="ECO:0000256" key="1">
    <source>
        <dbReference type="ARBA" id="ARBA00006479"/>
    </source>
</evidence>
<organism evidence="4 5">
    <name type="scientific">Planomonospora alba</name>
    <dbReference type="NCBI Taxonomy" id="161354"/>
    <lineage>
        <taxon>Bacteria</taxon>
        <taxon>Bacillati</taxon>
        <taxon>Actinomycetota</taxon>
        <taxon>Actinomycetes</taxon>
        <taxon>Streptosporangiales</taxon>
        <taxon>Streptosporangiaceae</taxon>
        <taxon>Planomonospora</taxon>
    </lineage>
</organism>
<feature type="region of interest" description="Disordered" evidence="2">
    <location>
        <begin position="183"/>
        <end position="203"/>
    </location>
</feature>
<gene>
    <name evidence="4" type="ORF">GCM10010466_36700</name>
</gene>
<evidence type="ECO:0000313" key="5">
    <source>
        <dbReference type="Proteomes" id="UP001500320"/>
    </source>
</evidence>
<proteinExistence type="inferred from homology"/>
<dbReference type="SUPFAM" id="SSF53067">
    <property type="entry name" value="Actin-like ATPase domain"/>
    <property type="match status" value="1"/>
</dbReference>
<comment type="similarity">
    <text evidence="1">Belongs to the ROK (NagC/XylR) family.</text>
</comment>
<sequence>MTQAVRHDSMRARNLGVVLAEVRRSGPVTRAALAEITGLTKTTVSKLVADLLEAGMVAETGAASRGERGRPGTALALSGERVAALGLEVNVDYLSACVVDLTLSVRLRRTQAVDNRAASPVETLDNVRRLAREAVDEARSLGLVIAGSTLAVPGPVDDGLVHSAPNLGWRDVRVGDLLDDLLAPPAPPVRGGPSPQDPAATAPPPLLTVDNEANLAALGELWFGSGRRDFLHVSGEIGVGAGLVVDGALFRGAHGLAGELGHVIVSPDGPPCRCGGRGCLEQYAGQEALLRAAGAGTVEELVGRLRGGDIAALAACERAGHALGLALTSAVHLFDPGTIVLGGVFAPLFPWISGPVRETTAARLTAIRDAVPELAVSRLGADAATLGAAGQVIHRIVADPVAHLAAGGAPAPR</sequence>
<dbReference type="EMBL" id="BAAAUT010000028">
    <property type="protein sequence ID" value="GAA3142410.1"/>
    <property type="molecule type" value="Genomic_DNA"/>
</dbReference>
<evidence type="ECO:0000256" key="2">
    <source>
        <dbReference type="SAM" id="MobiDB-lite"/>
    </source>
</evidence>
<dbReference type="Gene3D" id="3.30.420.40">
    <property type="match status" value="2"/>
</dbReference>
<dbReference type="InterPro" id="IPR000600">
    <property type="entry name" value="ROK"/>
</dbReference>
<evidence type="ECO:0000259" key="3">
    <source>
        <dbReference type="Pfam" id="PF12802"/>
    </source>
</evidence>